<feature type="transmembrane region" description="Helical" evidence="14">
    <location>
        <begin position="138"/>
        <end position="157"/>
    </location>
</feature>
<evidence type="ECO:0000256" key="7">
    <source>
        <dbReference type="ARBA" id="ARBA00022989"/>
    </source>
</evidence>
<keyword evidence="4" id="KW-1003">Cell membrane</keyword>
<keyword evidence="5 14" id="KW-0812">Transmembrane</keyword>
<keyword evidence="8" id="KW-0915">Sodium</keyword>
<keyword evidence="10 14" id="KW-0472">Membrane</keyword>
<organism evidence="15">
    <name type="scientific">Fusobacterium nucleatum 13_3C</name>
    <dbReference type="NCBI Taxonomy" id="1357398"/>
    <lineage>
        <taxon>Bacteria</taxon>
        <taxon>Fusobacteriati</taxon>
        <taxon>Fusobacteriota</taxon>
        <taxon>Fusobacteriia</taxon>
        <taxon>Fusobacteriales</taxon>
        <taxon>Fusobacteriaceae</taxon>
        <taxon>Fusobacterium</taxon>
    </lineage>
</organism>
<reference evidence="15" key="1">
    <citation type="submission" date="2014-01" db="EMBL/GenBank/DDBJ databases">
        <title>The Genome Sequence of Fusobacterium nucleatum 13_3C.</title>
        <authorList>
            <consortium name="The Broad Institute Genomics Platform"/>
            <person name="Earl A."/>
            <person name="Allen-Vercoe E."/>
            <person name="Daigneault M."/>
            <person name="Young S.K."/>
            <person name="Zeng Q."/>
            <person name="Gargeya S."/>
            <person name="Fitzgerald M."/>
            <person name="Abouelleil A."/>
            <person name="Alvarado L."/>
            <person name="Chapman S.B."/>
            <person name="Gainer-Dewar J."/>
            <person name="Goldberg J."/>
            <person name="Griggs A."/>
            <person name="Gujja S."/>
            <person name="Hansen M."/>
            <person name="Howarth C."/>
            <person name="Imamovic A."/>
            <person name="Ireland A."/>
            <person name="Larimer J."/>
            <person name="McCowan C."/>
            <person name="Murphy C."/>
            <person name="Pearson M."/>
            <person name="Poon T.W."/>
            <person name="Priest M."/>
            <person name="Roberts A."/>
            <person name="Saif S."/>
            <person name="Shea T."/>
            <person name="Sykes S."/>
            <person name="Wortman J."/>
            <person name="Nusbaum C."/>
            <person name="Birren B."/>
        </authorList>
    </citation>
    <scope>NUCLEOTIDE SEQUENCE [LARGE SCALE GENOMIC DNA]</scope>
    <source>
        <strain evidence="15">13_3C</strain>
    </source>
</reference>
<feature type="transmembrane region" description="Helical" evidence="14">
    <location>
        <begin position="37"/>
        <end position="61"/>
    </location>
</feature>
<dbReference type="AlphaFoldDB" id="X7S8S0"/>
<comment type="catalytic activity">
    <reaction evidence="12">
        <text>L-proline(in) + Na(+)(in) = L-proline(out) + Na(+)(out)</text>
        <dbReference type="Rhea" id="RHEA:28967"/>
        <dbReference type="ChEBI" id="CHEBI:29101"/>
        <dbReference type="ChEBI" id="CHEBI:60039"/>
    </reaction>
</comment>
<evidence type="ECO:0000256" key="2">
    <source>
        <dbReference type="ARBA" id="ARBA00006434"/>
    </source>
</evidence>
<sequence length="160" mass="17550">MITIVCTVLFSLLLIGVGIYAHKKTDDTGDEFFLGGRSIGIFATIMTLVFSIWSTLAFYGVVGEAYTNGVGSLGIAQGIFWGAGLQVFVGYKLWTLGKKYGLSTPGDFFGQRYYSNFFRFITSLGLIYFTMPYIGMQLGGLGAGLEGFHILQLFLLIKNK</sequence>
<evidence type="ECO:0000256" key="4">
    <source>
        <dbReference type="ARBA" id="ARBA00022475"/>
    </source>
</evidence>
<evidence type="ECO:0000256" key="11">
    <source>
        <dbReference type="ARBA" id="ARBA00023201"/>
    </source>
</evidence>
<dbReference type="PROSITE" id="PS50283">
    <property type="entry name" value="NA_SOLUT_SYMP_3"/>
    <property type="match status" value="1"/>
</dbReference>
<evidence type="ECO:0000256" key="5">
    <source>
        <dbReference type="ARBA" id="ARBA00022692"/>
    </source>
</evidence>
<dbReference type="Gene3D" id="1.20.1730.10">
    <property type="entry name" value="Sodium/glucose cotransporter"/>
    <property type="match status" value="1"/>
</dbReference>
<evidence type="ECO:0000256" key="8">
    <source>
        <dbReference type="ARBA" id="ARBA00023053"/>
    </source>
</evidence>
<dbReference type="PANTHER" id="PTHR48086">
    <property type="entry name" value="SODIUM/PROLINE SYMPORTER-RELATED"/>
    <property type="match status" value="1"/>
</dbReference>
<evidence type="ECO:0000256" key="1">
    <source>
        <dbReference type="ARBA" id="ARBA00004651"/>
    </source>
</evidence>
<dbReference type="InterPro" id="IPR001734">
    <property type="entry name" value="Na/solute_symporter"/>
</dbReference>
<evidence type="ECO:0000256" key="10">
    <source>
        <dbReference type="ARBA" id="ARBA00023136"/>
    </source>
</evidence>
<dbReference type="HOGENOM" id="CLU_1649667_0_0_0"/>
<keyword evidence="9" id="KW-0406">Ion transport</keyword>
<keyword evidence="7 14" id="KW-1133">Transmembrane helix</keyword>
<feature type="transmembrane region" description="Helical" evidence="14">
    <location>
        <begin position="73"/>
        <end position="93"/>
    </location>
</feature>
<dbReference type="InterPro" id="IPR038377">
    <property type="entry name" value="Na/Glc_symporter_sf"/>
</dbReference>
<keyword evidence="3" id="KW-0813">Transport</keyword>
<name>X7S8S0_FUSNU</name>
<evidence type="ECO:0000256" key="3">
    <source>
        <dbReference type="ARBA" id="ARBA00022448"/>
    </source>
</evidence>
<evidence type="ECO:0000256" key="6">
    <source>
        <dbReference type="ARBA" id="ARBA00022847"/>
    </source>
</evidence>
<dbReference type="GO" id="GO:0006814">
    <property type="term" value="P:sodium ion transport"/>
    <property type="evidence" value="ECO:0007669"/>
    <property type="project" value="UniProtKB-KW"/>
</dbReference>
<accession>X7S8S0</accession>
<evidence type="ECO:0000313" key="15">
    <source>
        <dbReference type="EMBL" id="ETZ29227.1"/>
    </source>
</evidence>
<protein>
    <submittedName>
        <fullName evidence="15">Uncharacterized protein</fullName>
    </submittedName>
</protein>
<comment type="subcellular location">
    <subcellularLocation>
        <location evidence="1">Cell membrane</location>
        <topology evidence="1">Multi-pass membrane protein</topology>
    </subcellularLocation>
</comment>
<dbReference type="PATRIC" id="fig|1357398.3.peg.557"/>
<gene>
    <name evidence="15" type="ORF">HMPREF2085_00573</name>
</gene>
<dbReference type="EMBL" id="JAOZ01000005">
    <property type="protein sequence ID" value="ETZ29227.1"/>
    <property type="molecule type" value="Genomic_DNA"/>
</dbReference>
<dbReference type="GO" id="GO:0015293">
    <property type="term" value="F:symporter activity"/>
    <property type="evidence" value="ECO:0007669"/>
    <property type="project" value="UniProtKB-KW"/>
</dbReference>
<evidence type="ECO:0000256" key="13">
    <source>
        <dbReference type="RuleBase" id="RU362091"/>
    </source>
</evidence>
<evidence type="ECO:0000256" key="12">
    <source>
        <dbReference type="ARBA" id="ARBA00033708"/>
    </source>
</evidence>
<evidence type="ECO:0000256" key="14">
    <source>
        <dbReference type="SAM" id="Phobius"/>
    </source>
</evidence>
<comment type="similarity">
    <text evidence="2 13">Belongs to the sodium:solute symporter (SSF) (TC 2.A.21) family.</text>
</comment>
<comment type="caution">
    <text evidence="15">The sequence shown here is derived from an EMBL/GenBank/DDBJ whole genome shotgun (WGS) entry which is preliminary data.</text>
</comment>
<dbReference type="GO" id="GO:0005886">
    <property type="term" value="C:plasma membrane"/>
    <property type="evidence" value="ECO:0007669"/>
    <property type="project" value="UniProtKB-SubCell"/>
</dbReference>
<dbReference type="PANTHER" id="PTHR48086:SF3">
    <property type="entry name" value="SODIUM_PROLINE SYMPORTER"/>
    <property type="match status" value="1"/>
</dbReference>
<keyword evidence="11" id="KW-0739">Sodium transport</keyword>
<keyword evidence="6" id="KW-0769">Symport</keyword>
<proteinExistence type="inferred from homology"/>
<dbReference type="InterPro" id="IPR050277">
    <property type="entry name" value="Sodium:Solute_Symporter"/>
</dbReference>
<dbReference type="Pfam" id="PF00474">
    <property type="entry name" value="SSF"/>
    <property type="match status" value="1"/>
</dbReference>
<evidence type="ECO:0000256" key="9">
    <source>
        <dbReference type="ARBA" id="ARBA00023065"/>
    </source>
</evidence>